<dbReference type="EMBL" id="QGNW01001609">
    <property type="protein sequence ID" value="RVW35296.1"/>
    <property type="molecule type" value="Genomic_DNA"/>
</dbReference>
<organism evidence="4 5">
    <name type="scientific">Vitis vinifera</name>
    <name type="common">Grape</name>
    <dbReference type="NCBI Taxonomy" id="29760"/>
    <lineage>
        <taxon>Eukaryota</taxon>
        <taxon>Viridiplantae</taxon>
        <taxon>Streptophyta</taxon>
        <taxon>Embryophyta</taxon>
        <taxon>Tracheophyta</taxon>
        <taxon>Spermatophyta</taxon>
        <taxon>Magnoliopsida</taxon>
        <taxon>eudicotyledons</taxon>
        <taxon>Gunneridae</taxon>
        <taxon>Pentapetalae</taxon>
        <taxon>rosids</taxon>
        <taxon>Vitales</taxon>
        <taxon>Vitaceae</taxon>
        <taxon>Viteae</taxon>
        <taxon>Vitis</taxon>
    </lineage>
</organism>
<dbReference type="AlphaFoldDB" id="A0A438DIW5"/>
<feature type="domain" description="Reverse transcriptase/retrotransposon-derived protein RNase H-like" evidence="3">
    <location>
        <begin position="588"/>
        <end position="656"/>
    </location>
</feature>
<accession>A0A438DIW5</accession>
<dbReference type="Pfam" id="PF17919">
    <property type="entry name" value="RT_RNaseH_2"/>
    <property type="match status" value="1"/>
</dbReference>
<dbReference type="SUPFAM" id="SSF56672">
    <property type="entry name" value="DNA/RNA polymerases"/>
    <property type="match status" value="1"/>
</dbReference>
<evidence type="ECO:0000256" key="1">
    <source>
        <dbReference type="SAM" id="MobiDB-lite"/>
    </source>
</evidence>
<evidence type="ECO:0000313" key="4">
    <source>
        <dbReference type="EMBL" id="RVW35296.1"/>
    </source>
</evidence>
<dbReference type="PANTHER" id="PTHR24559">
    <property type="entry name" value="TRANSPOSON TY3-I GAG-POL POLYPROTEIN"/>
    <property type="match status" value="1"/>
</dbReference>
<dbReference type="Gene3D" id="3.10.10.10">
    <property type="entry name" value="HIV Type 1 Reverse Transcriptase, subunit A, domain 1"/>
    <property type="match status" value="2"/>
</dbReference>
<evidence type="ECO:0000259" key="3">
    <source>
        <dbReference type="Pfam" id="PF17919"/>
    </source>
</evidence>
<dbReference type="InterPro" id="IPR053134">
    <property type="entry name" value="RNA-dir_DNA_polymerase"/>
</dbReference>
<feature type="compositionally biased region" description="Basic and acidic residues" evidence="1">
    <location>
        <begin position="210"/>
        <end position="236"/>
    </location>
</feature>
<dbReference type="InterPro" id="IPR043502">
    <property type="entry name" value="DNA/RNA_pol_sf"/>
</dbReference>
<name>A0A438DIW5_VITVI</name>
<proteinExistence type="predicted"/>
<dbReference type="InterPro" id="IPR043128">
    <property type="entry name" value="Rev_trsase/Diguanyl_cyclase"/>
</dbReference>
<feature type="domain" description="Reverse transcriptase" evidence="2">
    <location>
        <begin position="447"/>
        <end position="572"/>
    </location>
</feature>
<dbReference type="Gene3D" id="3.30.70.270">
    <property type="match status" value="1"/>
</dbReference>
<dbReference type="PANTHER" id="PTHR24559:SF436">
    <property type="entry name" value="RNA-DIRECTED DNA POLYMERASE HOMOLOG"/>
    <property type="match status" value="1"/>
</dbReference>
<sequence>MEKGLKDLREHIQDLRDRVLGSQVQPVSHEGFMSFQDKVMSMFYSMKSMVEALATCMEARDQEVRQELAIYKIIVSTQVMATHEAPRVEAITLTDEDIKVYTATIYLTNNATLWWHWRFADIENETCTINTWDAFNQEIKKQFYSEDVIYLARKNMKRLKHMGLIPEYELRRHGVQDLATTIALVKSLVEYKIGDSSKSKPQFKANHAKYGKDKRSRGDTPKEGSSKAPSIKDGKCKDKRKKFTPRTNYFLCDGPHWAQNYPKKKALNAMIKENEKEGDAHALVNGKATKALVSLETLSRRMRQRGWSSKNPRKEVKVVPLPFLHSMTILEEEKPCMVLVVTKGSPKTPMVLAMQVKNGLKKKKVTYLAIFKKRKDDGSGKPMPEEIEGVLDEFKDVMMAPPKLEKLRRQLTELLDMVFIQPSKNPYDASVLFQKKHDGSLRMCIDYRALTRARYFMKLDLSLGYYQVRIAEGDEPKTTCVTRYGSYKFLVMLFDLTNAPTMFCTLMNKIFHPYLDKFVVVYLDDIVIYSNTLKEHVEHLRKVFKILRHNKLHVKKKCSFAKKEVSFLGHRINDGKLMMDNSKVRAIQECQQAFEDLKKAMIEESVLVLPDHTKVFEVHIDALDFAIRGVLMQDRYLITFESCKLNDTEKRYTCKKRRWSPSSIAYTLVNTIF</sequence>
<feature type="region of interest" description="Disordered" evidence="1">
    <location>
        <begin position="197"/>
        <end position="238"/>
    </location>
</feature>
<dbReference type="Proteomes" id="UP000288805">
    <property type="component" value="Unassembled WGS sequence"/>
</dbReference>
<evidence type="ECO:0000313" key="5">
    <source>
        <dbReference type="Proteomes" id="UP000288805"/>
    </source>
</evidence>
<dbReference type="InterPro" id="IPR000477">
    <property type="entry name" value="RT_dom"/>
</dbReference>
<comment type="caution">
    <text evidence="4">The sequence shown here is derived from an EMBL/GenBank/DDBJ whole genome shotgun (WGS) entry which is preliminary data.</text>
</comment>
<reference evidence="4 5" key="1">
    <citation type="journal article" date="2018" name="PLoS Genet.">
        <title>Population sequencing reveals clonal diversity and ancestral inbreeding in the grapevine cultivar Chardonnay.</title>
        <authorList>
            <person name="Roach M.J."/>
            <person name="Johnson D.L."/>
            <person name="Bohlmann J."/>
            <person name="van Vuuren H.J."/>
            <person name="Jones S.J."/>
            <person name="Pretorius I.S."/>
            <person name="Schmidt S.A."/>
            <person name="Borneman A.R."/>
        </authorList>
    </citation>
    <scope>NUCLEOTIDE SEQUENCE [LARGE SCALE GENOMIC DNA]</scope>
    <source>
        <strain evidence="5">cv. Chardonnay</strain>
        <tissue evidence="4">Leaf</tissue>
    </source>
</reference>
<protein>
    <submittedName>
        <fullName evidence="4">Retrovirus-related Pol polyprotein from transposon 17.6</fullName>
    </submittedName>
</protein>
<dbReference type="InterPro" id="IPR041577">
    <property type="entry name" value="RT_RNaseH_2"/>
</dbReference>
<dbReference type="Pfam" id="PF00078">
    <property type="entry name" value="RVT_1"/>
    <property type="match status" value="1"/>
</dbReference>
<dbReference type="CDD" id="cd01647">
    <property type="entry name" value="RT_LTR"/>
    <property type="match status" value="1"/>
</dbReference>
<gene>
    <name evidence="4" type="primary">pol_297</name>
    <name evidence="4" type="ORF">CK203_115169</name>
</gene>
<evidence type="ECO:0000259" key="2">
    <source>
        <dbReference type="Pfam" id="PF00078"/>
    </source>
</evidence>